<organism evidence="3 4">
    <name type="scientific">Agrobacterium fabrum</name>
    <dbReference type="NCBI Taxonomy" id="1176649"/>
    <lineage>
        <taxon>Bacteria</taxon>
        <taxon>Pseudomonadati</taxon>
        <taxon>Pseudomonadota</taxon>
        <taxon>Alphaproteobacteria</taxon>
        <taxon>Hyphomicrobiales</taxon>
        <taxon>Rhizobiaceae</taxon>
        <taxon>Rhizobium/Agrobacterium group</taxon>
        <taxon>Agrobacterium</taxon>
        <taxon>Agrobacterium tumefaciens complex</taxon>
    </lineage>
</organism>
<keyword evidence="1" id="KW-1133">Transmembrane helix</keyword>
<feature type="domain" description="NAD(P) transhydrogenase alpha subunit C-terminal" evidence="2">
    <location>
        <begin position="1"/>
        <end position="30"/>
    </location>
</feature>
<evidence type="ECO:0000313" key="4">
    <source>
        <dbReference type="Proteomes" id="UP000249769"/>
    </source>
</evidence>
<sequence>ILASLSVLIATINIVGGFLVTRRMLAMFQKS</sequence>
<comment type="caution">
    <text evidence="3">The sequence shown here is derived from an EMBL/GenBank/DDBJ whole genome shotgun (WGS) entry which is preliminary data.</text>
</comment>
<keyword evidence="1" id="KW-0812">Transmembrane</keyword>
<evidence type="ECO:0000256" key="1">
    <source>
        <dbReference type="SAM" id="Phobius"/>
    </source>
</evidence>
<keyword evidence="1" id="KW-0472">Membrane</keyword>
<proteinExistence type="predicted"/>
<dbReference type="Proteomes" id="UP000249769">
    <property type="component" value="Unassembled WGS sequence"/>
</dbReference>
<dbReference type="Pfam" id="PF12769">
    <property type="entry name" value="PNTB_4TM"/>
    <property type="match status" value="1"/>
</dbReference>
<feature type="non-terminal residue" evidence="3">
    <location>
        <position position="1"/>
    </location>
</feature>
<evidence type="ECO:0000259" key="2">
    <source>
        <dbReference type="Pfam" id="PF12769"/>
    </source>
</evidence>
<dbReference type="EMBL" id="QFOL01000241">
    <property type="protein sequence ID" value="PZP47381.1"/>
    <property type="molecule type" value="Genomic_DNA"/>
</dbReference>
<accession>A0A2W5ETN3</accession>
<reference evidence="3 4" key="1">
    <citation type="submission" date="2017-08" db="EMBL/GenBank/DDBJ databases">
        <title>Infants hospitalized years apart are colonized by the same room-sourced microbial strains.</title>
        <authorList>
            <person name="Brooks B."/>
            <person name="Olm M.R."/>
            <person name="Firek B.A."/>
            <person name="Baker R."/>
            <person name="Thomas B.C."/>
            <person name="Morowitz M.J."/>
            <person name="Banfield J.F."/>
        </authorList>
    </citation>
    <scope>NUCLEOTIDE SEQUENCE [LARGE SCALE GENOMIC DNA]</scope>
    <source>
        <strain evidence="3">S2_009_000_R2_73</strain>
    </source>
</reference>
<dbReference type="AlphaFoldDB" id="A0A2W5ETN3"/>
<name>A0A2W5ETN3_9HYPH</name>
<dbReference type="InterPro" id="IPR024605">
    <property type="entry name" value="NADP_transhyd_a_C"/>
</dbReference>
<feature type="transmembrane region" description="Helical" evidence="1">
    <location>
        <begin position="6"/>
        <end position="25"/>
    </location>
</feature>
<protein>
    <recommendedName>
        <fullName evidence="2">NAD(P) transhydrogenase alpha subunit C-terminal domain-containing protein</fullName>
    </recommendedName>
</protein>
<evidence type="ECO:0000313" key="3">
    <source>
        <dbReference type="EMBL" id="PZP47381.1"/>
    </source>
</evidence>
<gene>
    <name evidence="3" type="ORF">DI595_16820</name>
</gene>